<dbReference type="InParanoid" id="A0A0V0R3L7"/>
<evidence type="ECO:0000256" key="1">
    <source>
        <dbReference type="SAM" id="Coils"/>
    </source>
</evidence>
<feature type="coiled-coil region" evidence="1">
    <location>
        <begin position="285"/>
        <end position="312"/>
    </location>
</feature>
<evidence type="ECO:0000313" key="4">
    <source>
        <dbReference type="Proteomes" id="UP000054937"/>
    </source>
</evidence>
<dbReference type="AlphaFoldDB" id="A0A0V0R3L7"/>
<comment type="caution">
    <text evidence="3">The sequence shown here is derived from an EMBL/GenBank/DDBJ whole genome shotgun (WGS) entry which is preliminary data.</text>
</comment>
<organism evidence="3 4">
    <name type="scientific">Pseudocohnilembus persalinus</name>
    <name type="common">Ciliate</name>
    <dbReference type="NCBI Taxonomy" id="266149"/>
    <lineage>
        <taxon>Eukaryota</taxon>
        <taxon>Sar</taxon>
        <taxon>Alveolata</taxon>
        <taxon>Ciliophora</taxon>
        <taxon>Intramacronucleata</taxon>
        <taxon>Oligohymenophorea</taxon>
        <taxon>Scuticociliatia</taxon>
        <taxon>Philasterida</taxon>
        <taxon>Pseudocohnilembidae</taxon>
        <taxon>Pseudocohnilembus</taxon>
    </lineage>
</organism>
<keyword evidence="1" id="KW-0175">Coiled coil</keyword>
<reference evidence="3 4" key="1">
    <citation type="journal article" date="2015" name="Sci. Rep.">
        <title>Genome of the facultative scuticociliatosis pathogen Pseudocohnilembus persalinus provides insight into its virulence through horizontal gene transfer.</title>
        <authorList>
            <person name="Xiong J."/>
            <person name="Wang G."/>
            <person name="Cheng J."/>
            <person name="Tian M."/>
            <person name="Pan X."/>
            <person name="Warren A."/>
            <person name="Jiang C."/>
            <person name="Yuan D."/>
            <person name="Miao W."/>
        </authorList>
    </citation>
    <scope>NUCLEOTIDE SEQUENCE [LARGE SCALE GENOMIC DNA]</scope>
    <source>
        <strain evidence="3">36N120E</strain>
    </source>
</reference>
<protein>
    <submittedName>
        <fullName evidence="3">Uncharacterized protein</fullName>
    </submittedName>
</protein>
<feature type="region of interest" description="Disordered" evidence="2">
    <location>
        <begin position="538"/>
        <end position="575"/>
    </location>
</feature>
<evidence type="ECO:0000313" key="3">
    <source>
        <dbReference type="EMBL" id="KRX08970.1"/>
    </source>
</evidence>
<dbReference type="EMBL" id="LDAU01000056">
    <property type="protein sequence ID" value="KRX08970.1"/>
    <property type="molecule type" value="Genomic_DNA"/>
</dbReference>
<dbReference type="Proteomes" id="UP000054937">
    <property type="component" value="Unassembled WGS sequence"/>
</dbReference>
<gene>
    <name evidence="3" type="ORF">PPERSA_08173</name>
</gene>
<evidence type="ECO:0000256" key="2">
    <source>
        <dbReference type="SAM" id="MobiDB-lite"/>
    </source>
</evidence>
<accession>A0A0V0R3L7</accession>
<proteinExistence type="predicted"/>
<feature type="coiled-coil region" evidence="1">
    <location>
        <begin position="705"/>
        <end position="788"/>
    </location>
</feature>
<name>A0A0V0R3L7_PSEPJ</name>
<keyword evidence="4" id="KW-1185">Reference proteome</keyword>
<sequence length="800" mass="96778">MRKKDNMVQEDHKVSDSFIRNQWDQINELGMQALFIADKISQEFSENLQLKQKLYQYNDIDQEEEILEKKQQYSVQKLEYLKEKLQNYLEFFNTELKNTEKYLENEKNWSLAIQEQNILNNIKNKMGKYLIIAESVMEFINYFYNSMDGQNLVYMFQFAQILYHMFKVVFYEIKDKKEINQDFNNKFILQLKDYIENQMINQDKLFQTFILDLFRFLHEGQVQQEQQQNQTNENQEHKEKDSKSNLFFQNFNLQYYKINSAQNQRESSQLELILKLEEQIRNIQTQKLINGLENKNENKERYNENKYKTENLININNLNIKQEQPQIIIKSLQDLDDYDDLAGNFIQQIALLNEKIQQISQFLKENISLINSKQEKRSFREIWCHFNLITILQILSSLYQNEQMLDFDNIKKYQKIQNRSLDQINEIIEQNKLAFNYKDNGEQIEINEQKQINLNNQFSFMYFLSKISENQEQQEKTNQYFRQNSQSLLDEIINFKNFSKQITQRQIQEIQELEEEDQLKAESVDQFSQSKLKSQLGSFYEKSPTHSEKQPQLQVHTEKNKSIASMGRQNNPNNVNNSTLNVNNSFSQFRYKNQPLQLNEVKQFNSQETQTDDDNLIDFIPRPVKEELAMIKRQNEEKQNQIMFLKNREQQFSEVFQKKLIEEQNLKALLLDERSKTQKNQELQHDQKEFYKTLYFQIEQKDHIISKSRAKISDMQTKIQYLEQKIQNLRENLQYNQKQIEYQKDLSLNKQLTNDRILKQLADEELKNQQLEDKIKEYQQYVKYNENADKYYKIIQQLNA</sequence>